<feature type="compositionally biased region" description="Low complexity" evidence="1">
    <location>
        <begin position="146"/>
        <end position="170"/>
    </location>
</feature>
<evidence type="ECO:0000313" key="3">
    <source>
        <dbReference type="Proteomes" id="UP000737171"/>
    </source>
</evidence>
<proteinExistence type="predicted"/>
<dbReference type="EMBL" id="JABRWJ010000004">
    <property type="protein sequence ID" value="NRF68444.1"/>
    <property type="molecule type" value="Genomic_DNA"/>
</dbReference>
<name>A0ABX2EIK1_9BURK</name>
<feature type="compositionally biased region" description="Polar residues" evidence="1">
    <location>
        <begin position="1"/>
        <end position="11"/>
    </location>
</feature>
<accession>A0ABX2EIK1</accession>
<protein>
    <submittedName>
        <fullName evidence="2">Uncharacterized protein</fullName>
    </submittedName>
</protein>
<dbReference type="Proteomes" id="UP000737171">
    <property type="component" value="Unassembled WGS sequence"/>
</dbReference>
<comment type="caution">
    <text evidence="2">The sequence shown here is derived from an EMBL/GenBank/DDBJ whole genome shotgun (WGS) entry which is preliminary data.</text>
</comment>
<feature type="compositionally biased region" description="Polar residues" evidence="1">
    <location>
        <begin position="112"/>
        <end position="122"/>
    </location>
</feature>
<organism evidence="2 3">
    <name type="scientific">Pseudaquabacterium terrae</name>
    <dbReference type="NCBI Taxonomy" id="2732868"/>
    <lineage>
        <taxon>Bacteria</taxon>
        <taxon>Pseudomonadati</taxon>
        <taxon>Pseudomonadota</taxon>
        <taxon>Betaproteobacteria</taxon>
        <taxon>Burkholderiales</taxon>
        <taxon>Sphaerotilaceae</taxon>
        <taxon>Pseudaquabacterium</taxon>
    </lineage>
</organism>
<keyword evidence="3" id="KW-1185">Reference proteome</keyword>
<feature type="region of interest" description="Disordered" evidence="1">
    <location>
        <begin position="1"/>
        <end position="56"/>
    </location>
</feature>
<evidence type="ECO:0000313" key="2">
    <source>
        <dbReference type="EMBL" id="NRF68444.1"/>
    </source>
</evidence>
<evidence type="ECO:0000256" key="1">
    <source>
        <dbReference type="SAM" id="MobiDB-lite"/>
    </source>
</evidence>
<feature type="compositionally biased region" description="Polar residues" evidence="1">
    <location>
        <begin position="171"/>
        <end position="181"/>
    </location>
</feature>
<reference evidence="2 3" key="1">
    <citation type="submission" date="2020-05" db="EMBL/GenBank/DDBJ databases">
        <title>Aquincola sp. isolate from soil.</title>
        <authorList>
            <person name="Han J."/>
            <person name="Kim D.-U."/>
        </authorList>
    </citation>
    <scope>NUCLEOTIDE SEQUENCE [LARGE SCALE GENOMIC DNA]</scope>
    <source>
        <strain evidence="2 3">S2</strain>
    </source>
</reference>
<dbReference type="RefSeq" id="WP_173124089.1">
    <property type="nucleotide sequence ID" value="NZ_JABRWJ010000004.1"/>
</dbReference>
<gene>
    <name evidence="2" type="ORF">HLB44_15725</name>
</gene>
<feature type="region of interest" description="Disordered" evidence="1">
    <location>
        <begin position="97"/>
        <end position="181"/>
    </location>
</feature>
<sequence>MGNSINNNNNWRVGPAPTGATDLGAPPAKPPRPPKHLLTGQPGPGLPGRVNTSASLPPQQRMTLGQLQAISQAMSQGGQGFGTMRMPDPASYRTQVQQAEPQGAPAFPSAAGPQQTEPQFLSNGPGLKRHDRVKPRPTPIRQDSMSSIASTASNASTISTNSTISTTSTAPTEVSLESNGSSKANSAKQFAKNLGGFFKTAASSAKQQIGKLGGPSLTAAEIDAANLAKVNVERTKIATEILLEKSGKLSDIDLSDVQSKLSSGNGILLGENNGALRRIATTLEASIKASDLASVPAHLRDHVESLQNFYANQDVKDHLIQSGTKEWHRQEPSAAQISKVMDQAITAQLLLGALNRANERGW</sequence>